<evidence type="ECO:0000313" key="5">
    <source>
        <dbReference type="EMBL" id="CAA3006824.1"/>
    </source>
</evidence>
<dbReference type="GO" id="GO:0008234">
    <property type="term" value="F:cysteine-type peptidase activity"/>
    <property type="evidence" value="ECO:0007669"/>
    <property type="project" value="InterPro"/>
</dbReference>
<proteinExistence type="inferred from homology"/>
<evidence type="ECO:0000256" key="2">
    <source>
        <dbReference type="ARBA" id="ARBA00022670"/>
    </source>
</evidence>
<feature type="domain" description="Ubiquitin-like protease family profile" evidence="4">
    <location>
        <begin position="11"/>
        <end position="77"/>
    </location>
</feature>
<keyword evidence="3" id="KW-0378">Hydrolase</keyword>
<evidence type="ECO:0000259" key="4">
    <source>
        <dbReference type="Pfam" id="PF02902"/>
    </source>
</evidence>
<dbReference type="SUPFAM" id="SSF54001">
    <property type="entry name" value="Cysteine proteinases"/>
    <property type="match status" value="1"/>
</dbReference>
<evidence type="ECO:0000256" key="3">
    <source>
        <dbReference type="ARBA" id="ARBA00022801"/>
    </source>
</evidence>
<protein>
    <submittedName>
        <fullName evidence="5">Sentrin-specific protease 1-like</fullName>
    </submittedName>
</protein>
<reference evidence="5 6" key="1">
    <citation type="submission" date="2019-12" db="EMBL/GenBank/DDBJ databases">
        <authorList>
            <person name="Alioto T."/>
            <person name="Alioto T."/>
            <person name="Gomez Garrido J."/>
        </authorList>
    </citation>
    <scope>NUCLEOTIDE SEQUENCE [LARGE SCALE GENOMIC DNA]</scope>
</reference>
<dbReference type="GO" id="GO:0006508">
    <property type="term" value="P:proteolysis"/>
    <property type="evidence" value="ECO:0007669"/>
    <property type="project" value="UniProtKB-KW"/>
</dbReference>
<accession>A0A8S0TLR6</accession>
<dbReference type="Pfam" id="PF02902">
    <property type="entry name" value="Peptidase_C48"/>
    <property type="match status" value="1"/>
</dbReference>
<evidence type="ECO:0000313" key="6">
    <source>
        <dbReference type="Proteomes" id="UP000594638"/>
    </source>
</evidence>
<comment type="caution">
    <text evidence="5">The sequence shown here is derived from an EMBL/GenBank/DDBJ whole genome shotgun (WGS) entry which is preliminary data.</text>
</comment>
<dbReference type="InterPro" id="IPR038765">
    <property type="entry name" value="Papain-like_cys_pep_sf"/>
</dbReference>
<dbReference type="OrthoDB" id="2976051at2759"/>
<dbReference type="Proteomes" id="UP000594638">
    <property type="component" value="Unassembled WGS sequence"/>
</dbReference>
<gene>
    <name evidence="5" type="ORF">OLEA9_A007888</name>
</gene>
<dbReference type="Gene3D" id="3.40.395.10">
    <property type="entry name" value="Adenoviral Proteinase, Chain A"/>
    <property type="match status" value="1"/>
</dbReference>
<sequence length="97" mass="11246">MNNLGISKKDPNYIEPSCMELKVTVDDSLPKQTNGHDCGIFVIVYALYILCEGRESILHSFDASKCRMDIATLLYKYREMYVKRAKQPIRDERIVIE</sequence>
<name>A0A8S0TLR6_OLEEU</name>
<comment type="similarity">
    <text evidence="1">Belongs to the peptidase C48 family.</text>
</comment>
<dbReference type="Gramene" id="OE9A007888T1">
    <property type="protein sequence ID" value="OE9A007888C1"/>
    <property type="gene ID" value="OE9A007888"/>
</dbReference>
<dbReference type="InterPro" id="IPR003653">
    <property type="entry name" value="Peptidase_C48_C"/>
</dbReference>
<organism evidence="5 6">
    <name type="scientific">Olea europaea subsp. europaea</name>
    <dbReference type="NCBI Taxonomy" id="158383"/>
    <lineage>
        <taxon>Eukaryota</taxon>
        <taxon>Viridiplantae</taxon>
        <taxon>Streptophyta</taxon>
        <taxon>Embryophyta</taxon>
        <taxon>Tracheophyta</taxon>
        <taxon>Spermatophyta</taxon>
        <taxon>Magnoliopsida</taxon>
        <taxon>eudicotyledons</taxon>
        <taxon>Gunneridae</taxon>
        <taxon>Pentapetalae</taxon>
        <taxon>asterids</taxon>
        <taxon>lamiids</taxon>
        <taxon>Lamiales</taxon>
        <taxon>Oleaceae</taxon>
        <taxon>Oleeae</taxon>
        <taxon>Olea</taxon>
    </lineage>
</organism>
<dbReference type="EMBL" id="CACTIH010007265">
    <property type="protein sequence ID" value="CAA3006824.1"/>
    <property type="molecule type" value="Genomic_DNA"/>
</dbReference>
<keyword evidence="6" id="KW-1185">Reference proteome</keyword>
<dbReference type="AlphaFoldDB" id="A0A8S0TLR6"/>
<evidence type="ECO:0000256" key="1">
    <source>
        <dbReference type="ARBA" id="ARBA00005234"/>
    </source>
</evidence>
<keyword evidence="2 5" id="KW-0645">Protease</keyword>